<accession>A0A142VYX6</accession>
<proteinExistence type="predicted"/>
<feature type="compositionally biased region" description="Low complexity" evidence="1">
    <location>
        <begin position="91"/>
        <end position="103"/>
    </location>
</feature>
<sequence length="122" mass="13418">MRRLVDAALARAVHSVPVRIFYKGEQVGARREYLERVAMFLMRTRAPIALAPQGQATQAAAPRLPMVTLPKPGWPRRSRGSACPPTRRPPTRCACPARPPTTAMARNQVTDFKGPEVTSLTS</sequence>
<protein>
    <submittedName>
        <fullName evidence="2">Uncharacterized protein</fullName>
    </submittedName>
</protein>
<dbReference type="AlphaFoldDB" id="A0A142VYX6"/>
<gene>
    <name evidence="2" type="ORF">AOA14_10415</name>
</gene>
<evidence type="ECO:0000256" key="1">
    <source>
        <dbReference type="SAM" id="MobiDB-lite"/>
    </source>
</evidence>
<feature type="region of interest" description="Disordered" evidence="1">
    <location>
        <begin position="66"/>
        <end position="122"/>
    </location>
</feature>
<dbReference type="Proteomes" id="UP000076234">
    <property type="component" value="Chromosome"/>
</dbReference>
<name>A0A142VYX6_9SPHN</name>
<reference evidence="2 3" key="2">
    <citation type="journal article" date="2016" name="Genome Announc.">
        <title>Complete Genome Sequence of Sphingopyxis terrae Strain 203-1 (NBRC 111660), a Polyethylene Glycol Degrader.</title>
        <authorList>
            <person name="Ohtsubo Y."/>
            <person name="Nonoyama S."/>
            <person name="Nagata Y."/>
            <person name="Numata M."/>
            <person name="Tsuchikane K."/>
            <person name="Hosoyama A."/>
            <person name="Yamazoe A."/>
            <person name="Tsuda M."/>
            <person name="Fujita N."/>
            <person name="Kawai F."/>
        </authorList>
    </citation>
    <scope>NUCLEOTIDE SEQUENCE [LARGE SCALE GENOMIC DNA]</scope>
    <source>
        <strain evidence="2 3">203-1</strain>
    </source>
</reference>
<reference evidence="3" key="1">
    <citation type="submission" date="2015-11" db="EMBL/GenBank/DDBJ databases">
        <title>Complete genome sequence of a polyethylene glycol-degrading strain Sphingopyxis terrae strain 203-1 (NBRC 15098).</title>
        <authorList>
            <person name="Yoshiyuki O."/>
            <person name="Shouta N."/>
            <person name="Nagata Y."/>
            <person name="Numata M."/>
            <person name="Tsuchikane K."/>
            <person name="Hosoyama A."/>
            <person name="Yamazoe A."/>
            <person name="Tsuda M."/>
            <person name="Fujita N."/>
            <person name="Kawai F."/>
        </authorList>
    </citation>
    <scope>NUCLEOTIDE SEQUENCE [LARGE SCALE GENOMIC DNA]</scope>
    <source>
        <strain evidence="3">203-1</strain>
    </source>
</reference>
<dbReference type="EMBL" id="CP013342">
    <property type="protein sequence ID" value="AMU95018.1"/>
    <property type="molecule type" value="Genomic_DNA"/>
</dbReference>
<dbReference type="KEGG" id="ster:AOA14_10415"/>
<evidence type="ECO:0000313" key="3">
    <source>
        <dbReference type="Proteomes" id="UP000076234"/>
    </source>
</evidence>
<evidence type="ECO:0000313" key="2">
    <source>
        <dbReference type="EMBL" id="AMU95018.1"/>
    </source>
</evidence>
<organism evidence="2 3">
    <name type="scientific">Sphingopyxis terrae subsp. terrae NBRC 15098</name>
    <dbReference type="NCBI Taxonomy" id="1219058"/>
    <lineage>
        <taxon>Bacteria</taxon>
        <taxon>Pseudomonadati</taxon>
        <taxon>Pseudomonadota</taxon>
        <taxon>Alphaproteobacteria</taxon>
        <taxon>Sphingomonadales</taxon>
        <taxon>Sphingomonadaceae</taxon>
        <taxon>Sphingopyxis</taxon>
    </lineage>
</organism>